<protein>
    <submittedName>
        <fullName evidence="1">Uncharacterized protein</fullName>
    </submittedName>
</protein>
<gene>
    <name evidence="1" type="ORF">NO1_0585</name>
</gene>
<proteinExistence type="predicted"/>
<reference evidence="1 2" key="1">
    <citation type="journal article" date="2019" name="ISME J.">
        <title>Genome analyses of uncultured TG2/ZB3 bacteria in 'Margulisbacteria' specifically attached to ectosymbiotic spirochetes of protists in the termite gut.</title>
        <authorList>
            <person name="Utami Y.D."/>
            <person name="Kuwahara H."/>
            <person name="Igai K."/>
            <person name="Murakami T."/>
            <person name="Sugaya K."/>
            <person name="Morikawa T."/>
            <person name="Nagura Y."/>
            <person name="Yuki M."/>
            <person name="Deevong P."/>
            <person name="Inoue T."/>
            <person name="Kihara K."/>
            <person name="Lo N."/>
            <person name="Yamada A."/>
            <person name="Ohkuma M."/>
            <person name="Hongoh Y."/>
        </authorList>
    </citation>
    <scope>NUCLEOTIDE SEQUENCE [LARGE SCALE GENOMIC DNA]</scope>
    <source>
        <strain evidence="1">NkOx7-01</strain>
    </source>
</reference>
<keyword evidence="2" id="KW-1185">Reference proteome</keyword>
<accession>A0A388TBP2</accession>
<evidence type="ECO:0000313" key="1">
    <source>
        <dbReference type="EMBL" id="GBR73155.1"/>
    </source>
</evidence>
<name>A0A388TBP2_TERA1</name>
<sequence>MSGKSGRSGRKPDRISMSYLPSPAEYVNAAITNIYVNNCETFDNLSTEFMSKEIVKSLSIGFNLKHK</sequence>
<evidence type="ECO:0000313" key="2">
    <source>
        <dbReference type="Proteomes" id="UP000269352"/>
    </source>
</evidence>
<dbReference type="AlphaFoldDB" id="A0A388TBP2"/>
<comment type="caution">
    <text evidence="1">The sequence shown here is derived from an EMBL/GenBank/DDBJ whole genome shotgun (WGS) entry which is preliminary data.</text>
</comment>
<organism evidence="1 2">
    <name type="scientific">Termititenax aidoneus</name>
    <dbReference type="NCBI Taxonomy" id="2218524"/>
    <lineage>
        <taxon>Bacteria</taxon>
        <taxon>Bacillati</taxon>
        <taxon>Candidatus Margulisiibacteriota</taxon>
        <taxon>Candidatus Termititenacia</taxon>
        <taxon>Candidatus Termititenacales</taxon>
        <taxon>Candidatus Termititenacaceae</taxon>
        <taxon>Candidatus Termititenax</taxon>
    </lineage>
</organism>
<dbReference type="EMBL" id="BGZN01000006">
    <property type="protein sequence ID" value="GBR73155.1"/>
    <property type="molecule type" value="Genomic_DNA"/>
</dbReference>
<dbReference type="Proteomes" id="UP000269352">
    <property type="component" value="Unassembled WGS sequence"/>
</dbReference>